<comment type="caution">
    <text evidence="1">The sequence shown here is derived from an EMBL/GenBank/DDBJ whole genome shotgun (WGS) entry which is preliminary data.</text>
</comment>
<gene>
    <name evidence="1" type="ORF">AAJ76_1810004932</name>
</gene>
<dbReference type="VEuPathDB" id="MicrosporidiaDB:AAJ76_1810004932"/>
<accession>A0A0F9W851</accession>
<dbReference type="RefSeq" id="XP_024329648.1">
    <property type="nucleotide sequence ID" value="XM_024474309.1"/>
</dbReference>
<dbReference type="Proteomes" id="UP000034350">
    <property type="component" value="Unassembled WGS sequence"/>
</dbReference>
<reference evidence="1 2" key="1">
    <citation type="journal article" date="2015" name="Environ. Microbiol.">
        <title>Genome analyses suggest the presence of polyploidy and recent human-driven expansions in eight global populations of the honeybee pathogen Nosema ceranae.</title>
        <authorList>
            <person name="Pelin A."/>
            <person name="Selman M."/>
            <person name="Aris-Brosou S."/>
            <person name="Farinelli L."/>
            <person name="Corradi N."/>
        </authorList>
    </citation>
    <scope>NUCLEOTIDE SEQUENCE [LARGE SCALE GENOMIC DNA]</scope>
    <source>
        <strain evidence="1 2">PA08 1199</strain>
    </source>
</reference>
<evidence type="ECO:0000313" key="1">
    <source>
        <dbReference type="EMBL" id="KKO73906.1"/>
    </source>
</evidence>
<feature type="non-terminal residue" evidence="1">
    <location>
        <position position="1"/>
    </location>
</feature>
<protein>
    <submittedName>
        <fullName evidence="1">Uncharacterized protein</fullName>
    </submittedName>
</protein>
<evidence type="ECO:0000313" key="2">
    <source>
        <dbReference type="Proteomes" id="UP000034350"/>
    </source>
</evidence>
<organism evidence="1 2">
    <name type="scientific">Vairimorpha ceranae</name>
    <dbReference type="NCBI Taxonomy" id="40302"/>
    <lineage>
        <taxon>Eukaryota</taxon>
        <taxon>Fungi</taxon>
        <taxon>Fungi incertae sedis</taxon>
        <taxon>Microsporidia</taxon>
        <taxon>Nosematidae</taxon>
        <taxon>Vairimorpha</taxon>
    </lineage>
</organism>
<sequence length="143" mass="17076">KKRYLNKDNSSSFGYYSFSDSNLMSEKDYKKRRNRRRFKLEKFKKDVVYTGESKRRKLALENIFDNFKEVFDTSYSEIKHCKLEKCKIETGVGEKVIRGIDSTTRIDRKNRMTSRGCGGKKVIRESTSEWKNFIRLLRSQTTR</sequence>
<dbReference type="EMBL" id="JPQZ01000181">
    <property type="protein sequence ID" value="KKO73906.1"/>
    <property type="molecule type" value="Genomic_DNA"/>
</dbReference>
<keyword evidence="2" id="KW-1185">Reference proteome</keyword>
<proteinExistence type="predicted"/>
<name>A0A0F9W851_9MICR</name>
<dbReference type="AlphaFoldDB" id="A0A0F9W851"/>
<dbReference type="GeneID" id="36319225"/>